<accession>A0A087EDR7</accession>
<sequence>MPPKQALFLSAPPEEAIGKATRWINGHRSTSQPLVSLKTVRKAYEKKTGMRVSVVIHDNRPVLQLVHRLIDTIFDKIGAIDKAAESLAEVEKKTPKQMRK</sequence>
<dbReference type="Proteomes" id="UP000029080">
    <property type="component" value="Unassembled WGS sequence"/>
</dbReference>
<dbReference type="RefSeq" id="WP_026641985.1">
    <property type="nucleotide sequence ID" value="NZ_JGZU01000011.1"/>
</dbReference>
<proteinExistence type="predicted"/>
<keyword evidence="2" id="KW-1185">Reference proteome</keyword>
<comment type="caution">
    <text evidence="1">The sequence shown here is derived from an EMBL/GenBank/DDBJ whole genome shotgun (WGS) entry which is preliminary data.</text>
</comment>
<organism evidence="1 2">
    <name type="scientific">Bifidobacterium tsurumiense</name>
    <dbReference type="NCBI Taxonomy" id="356829"/>
    <lineage>
        <taxon>Bacteria</taxon>
        <taxon>Bacillati</taxon>
        <taxon>Actinomycetota</taxon>
        <taxon>Actinomycetes</taxon>
        <taxon>Bifidobacteriales</taxon>
        <taxon>Bifidobacteriaceae</taxon>
        <taxon>Bifidobacterium</taxon>
    </lineage>
</organism>
<dbReference type="EMBL" id="JGZU01000011">
    <property type="protein sequence ID" value="KFJ05918.1"/>
    <property type="molecule type" value="Genomic_DNA"/>
</dbReference>
<protein>
    <submittedName>
        <fullName evidence="1">Uncharacterized protein</fullName>
    </submittedName>
</protein>
<dbReference type="AlphaFoldDB" id="A0A087EDR7"/>
<evidence type="ECO:0000313" key="2">
    <source>
        <dbReference type="Proteomes" id="UP000029080"/>
    </source>
</evidence>
<name>A0A087EDR7_9BIFI</name>
<reference evidence="1 2" key="1">
    <citation type="submission" date="2014-03" db="EMBL/GenBank/DDBJ databases">
        <title>Genomics of Bifidobacteria.</title>
        <authorList>
            <person name="Ventura M."/>
            <person name="Milani C."/>
            <person name="Lugli G.A."/>
        </authorList>
    </citation>
    <scope>NUCLEOTIDE SEQUENCE [LARGE SCALE GENOMIC DNA]</scope>
    <source>
        <strain evidence="1 2">JCM 13495</strain>
    </source>
</reference>
<evidence type="ECO:0000313" key="1">
    <source>
        <dbReference type="EMBL" id="KFJ05918.1"/>
    </source>
</evidence>
<gene>
    <name evidence="1" type="ORF">BITS_1056</name>
</gene>